<dbReference type="HOGENOM" id="CLU_122015_0_0_1"/>
<dbReference type="Pfam" id="PF20479">
    <property type="entry name" value="TMEM128"/>
    <property type="match status" value="1"/>
</dbReference>
<proteinExistence type="predicted"/>
<organism evidence="2 3">
    <name type="scientific">Serendipita indica (strain DSM 11827)</name>
    <name type="common">Root endophyte fungus</name>
    <name type="synonym">Piriformospora indica</name>
    <dbReference type="NCBI Taxonomy" id="1109443"/>
    <lineage>
        <taxon>Eukaryota</taxon>
        <taxon>Fungi</taxon>
        <taxon>Dikarya</taxon>
        <taxon>Basidiomycota</taxon>
        <taxon>Agaricomycotina</taxon>
        <taxon>Agaricomycetes</taxon>
        <taxon>Sebacinales</taxon>
        <taxon>Serendipitaceae</taxon>
        <taxon>Serendipita</taxon>
    </lineage>
</organism>
<keyword evidence="1" id="KW-1133">Transmembrane helix</keyword>
<evidence type="ECO:0000256" key="1">
    <source>
        <dbReference type="SAM" id="Phobius"/>
    </source>
</evidence>
<comment type="caution">
    <text evidence="2">The sequence shown here is derived from an EMBL/GenBank/DDBJ whole genome shotgun (WGS) entry which is preliminary data.</text>
</comment>
<dbReference type="OrthoDB" id="3187264at2759"/>
<keyword evidence="3" id="KW-1185">Reference proteome</keyword>
<sequence>MSRPLKHNSKQLRWIALGGALSYYTDVVALLRNLVRPPSSGDTLEDGEGWTWSRMSAVASVGLGSLTILLFLYLLLLPKLSGRRLEYSQWRNSEQLRIVIPILTVTIFSGWTFLVFALYASSLGFLLSFLGASGLYILSFGLLGLIPIARL</sequence>
<evidence type="ECO:0000313" key="2">
    <source>
        <dbReference type="EMBL" id="CCA71440.1"/>
    </source>
</evidence>
<dbReference type="Proteomes" id="UP000007148">
    <property type="component" value="Unassembled WGS sequence"/>
</dbReference>
<evidence type="ECO:0000313" key="3">
    <source>
        <dbReference type="Proteomes" id="UP000007148"/>
    </source>
</evidence>
<dbReference type="EMBL" id="CAFZ01000119">
    <property type="protein sequence ID" value="CCA71440.1"/>
    <property type="molecule type" value="Genomic_DNA"/>
</dbReference>
<name>G4TJE3_SERID</name>
<protein>
    <submittedName>
        <fullName evidence="2">Uncharacterized protein</fullName>
    </submittedName>
</protein>
<dbReference type="AlphaFoldDB" id="G4TJE3"/>
<feature type="transmembrane region" description="Helical" evidence="1">
    <location>
        <begin position="12"/>
        <end position="35"/>
    </location>
</feature>
<accession>G4TJE3</accession>
<reference evidence="2 3" key="1">
    <citation type="journal article" date="2011" name="PLoS Pathog.">
        <title>Endophytic Life Strategies Decoded by Genome and Transcriptome Analyses of the Mutualistic Root Symbiont Piriformospora indica.</title>
        <authorList>
            <person name="Zuccaro A."/>
            <person name="Lahrmann U."/>
            <person name="Guldener U."/>
            <person name="Langen G."/>
            <person name="Pfiffi S."/>
            <person name="Biedenkopf D."/>
            <person name="Wong P."/>
            <person name="Samans B."/>
            <person name="Grimm C."/>
            <person name="Basiewicz M."/>
            <person name="Murat C."/>
            <person name="Martin F."/>
            <person name="Kogel K.H."/>
        </authorList>
    </citation>
    <scope>NUCLEOTIDE SEQUENCE [LARGE SCALE GENOMIC DNA]</scope>
    <source>
        <strain evidence="2 3">DSM 11827</strain>
    </source>
</reference>
<dbReference type="OMA" id="TWKEIWE"/>
<feature type="transmembrane region" description="Helical" evidence="1">
    <location>
        <begin position="125"/>
        <end position="149"/>
    </location>
</feature>
<dbReference type="InParanoid" id="G4TJE3"/>
<gene>
    <name evidence="2" type="ORF">PIIN_05379</name>
</gene>
<keyword evidence="1" id="KW-0812">Transmembrane</keyword>
<feature type="transmembrane region" description="Helical" evidence="1">
    <location>
        <begin position="98"/>
        <end position="119"/>
    </location>
</feature>
<keyword evidence="1" id="KW-0472">Membrane</keyword>
<dbReference type="eggNOG" id="ENOG502SS8D">
    <property type="taxonomic scope" value="Eukaryota"/>
</dbReference>
<feature type="transmembrane region" description="Helical" evidence="1">
    <location>
        <begin position="55"/>
        <end position="77"/>
    </location>
</feature>
<dbReference type="InterPro" id="IPR033579">
    <property type="entry name" value="TMEM128"/>
</dbReference>